<dbReference type="PANTHER" id="PTHR43384">
    <property type="entry name" value="SEPTUM SITE-DETERMINING PROTEIN MIND HOMOLOG, CHLOROPLASTIC-RELATED"/>
    <property type="match status" value="1"/>
</dbReference>
<keyword evidence="2" id="KW-0418">Kinase</keyword>
<organism evidence="2 3">
    <name type="scientific">Halalkalibacillus sediminis</name>
    <dbReference type="NCBI Taxonomy" id="2018042"/>
    <lineage>
        <taxon>Bacteria</taxon>
        <taxon>Bacillati</taxon>
        <taxon>Bacillota</taxon>
        <taxon>Bacilli</taxon>
        <taxon>Bacillales</taxon>
        <taxon>Bacillaceae</taxon>
        <taxon>Halalkalibacillus</taxon>
    </lineage>
</organism>
<dbReference type="Proteomes" id="UP000243524">
    <property type="component" value="Unassembled WGS sequence"/>
</dbReference>
<reference evidence="2 3" key="1">
    <citation type="submission" date="2017-06" db="EMBL/GenBank/DDBJ databases">
        <title>the draft geome sequence of Illustriluteabacillus marina B3227.</title>
        <authorList>
            <person name="He R.-H."/>
            <person name="Du Z.-J."/>
        </authorList>
    </citation>
    <scope>NUCLEOTIDE SEQUENCE [LARGE SCALE GENOMIC DNA]</scope>
    <source>
        <strain evidence="2 3">B3227</strain>
    </source>
</reference>
<keyword evidence="3" id="KW-1185">Reference proteome</keyword>
<evidence type="ECO:0000313" key="3">
    <source>
        <dbReference type="Proteomes" id="UP000243524"/>
    </source>
</evidence>
<dbReference type="PANTHER" id="PTHR43384:SF13">
    <property type="entry name" value="SLR0110 PROTEIN"/>
    <property type="match status" value="1"/>
</dbReference>
<dbReference type="GO" id="GO:0005524">
    <property type="term" value="F:ATP binding"/>
    <property type="evidence" value="ECO:0007669"/>
    <property type="project" value="TreeGrafter"/>
</dbReference>
<dbReference type="SUPFAM" id="SSF52540">
    <property type="entry name" value="P-loop containing nucleoside triphosphate hydrolases"/>
    <property type="match status" value="1"/>
</dbReference>
<keyword evidence="2" id="KW-0808">Transferase</keyword>
<dbReference type="InterPro" id="IPR050625">
    <property type="entry name" value="ParA/MinD_ATPase"/>
</dbReference>
<dbReference type="GO" id="GO:0016887">
    <property type="term" value="F:ATP hydrolysis activity"/>
    <property type="evidence" value="ECO:0007669"/>
    <property type="project" value="TreeGrafter"/>
</dbReference>
<evidence type="ECO:0000259" key="1">
    <source>
        <dbReference type="Pfam" id="PF13614"/>
    </source>
</evidence>
<accession>A0A2I0QSG5</accession>
<sequence length="270" mass="29760">MMADQENENKRGEIIAVSSAKGGVGKTIIATNLALALKKKNVEVALIDGEFQFGDIGLALDIQPSFTIKDLSEEIDRIDEHNVTNYMTRHESGVHVLSAPDRPEFAELITTEVIQKSLQALTKNFDYIVVDAGHGIKDSTIDFIEAADRVIAVTTLEVSSLKNTKLLIETIHQLELQDKLNLVVNRYNMESLIKPDEVPSMLRISEADYIPNNFKMAAQSMNLGIPLVTSRTKSDISKSIFKMAEGIISNQGGSRLGNKPSIIGKMFSKK</sequence>
<gene>
    <name evidence="2" type="ORF">CEY16_11045</name>
</gene>
<comment type="caution">
    <text evidence="2">The sequence shown here is derived from an EMBL/GenBank/DDBJ whole genome shotgun (WGS) entry which is preliminary data.</text>
</comment>
<protein>
    <submittedName>
        <fullName evidence="2">Histidine kinase</fullName>
    </submittedName>
</protein>
<dbReference type="GO" id="GO:0016301">
    <property type="term" value="F:kinase activity"/>
    <property type="evidence" value="ECO:0007669"/>
    <property type="project" value="UniProtKB-KW"/>
</dbReference>
<dbReference type="AlphaFoldDB" id="A0A2I0QSG5"/>
<dbReference type="GO" id="GO:0051782">
    <property type="term" value="P:negative regulation of cell division"/>
    <property type="evidence" value="ECO:0007669"/>
    <property type="project" value="TreeGrafter"/>
</dbReference>
<proteinExistence type="predicted"/>
<dbReference type="GO" id="GO:0005829">
    <property type="term" value="C:cytosol"/>
    <property type="evidence" value="ECO:0007669"/>
    <property type="project" value="TreeGrafter"/>
</dbReference>
<feature type="domain" description="AAA" evidence="1">
    <location>
        <begin position="13"/>
        <end position="180"/>
    </location>
</feature>
<dbReference type="Pfam" id="PF13614">
    <property type="entry name" value="AAA_31"/>
    <property type="match status" value="1"/>
</dbReference>
<dbReference type="GO" id="GO:0009898">
    <property type="term" value="C:cytoplasmic side of plasma membrane"/>
    <property type="evidence" value="ECO:0007669"/>
    <property type="project" value="TreeGrafter"/>
</dbReference>
<dbReference type="Gene3D" id="3.40.50.300">
    <property type="entry name" value="P-loop containing nucleotide triphosphate hydrolases"/>
    <property type="match status" value="1"/>
</dbReference>
<dbReference type="InterPro" id="IPR027417">
    <property type="entry name" value="P-loop_NTPase"/>
</dbReference>
<name>A0A2I0QSG5_9BACI</name>
<evidence type="ECO:0000313" key="2">
    <source>
        <dbReference type="EMBL" id="PKR77266.1"/>
    </source>
</evidence>
<dbReference type="InterPro" id="IPR025669">
    <property type="entry name" value="AAA_dom"/>
</dbReference>
<dbReference type="EMBL" id="PJNH01000003">
    <property type="protein sequence ID" value="PKR77266.1"/>
    <property type="molecule type" value="Genomic_DNA"/>
</dbReference>